<evidence type="ECO:0000313" key="3">
    <source>
        <dbReference type="EMBL" id="MBA8922741.1"/>
    </source>
</evidence>
<dbReference type="EMBL" id="JACJIH010000001">
    <property type="protein sequence ID" value="MBA8922741.1"/>
    <property type="molecule type" value="Genomic_DNA"/>
</dbReference>
<accession>A0A839FW22</accession>
<keyword evidence="2" id="KW-1133">Transmembrane helix</keyword>
<dbReference type="AlphaFoldDB" id="A0A839FW22"/>
<feature type="compositionally biased region" description="Low complexity" evidence="1">
    <location>
        <begin position="11"/>
        <end position="32"/>
    </location>
</feature>
<feature type="transmembrane region" description="Helical" evidence="2">
    <location>
        <begin position="408"/>
        <end position="427"/>
    </location>
</feature>
<feature type="compositionally biased region" description="Polar residues" evidence="1">
    <location>
        <begin position="36"/>
        <end position="47"/>
    </location>
</feature>
<feature type="transmembrane region" description="Helical" evidence="2">
    <location>
        <begin position="439"/>
        <end position="456"/>
    </location>
</feature>
<evidence type="ECO:0000313" key="4">
    <source>
        <dbReference type="Proteomes" id="UP000546252"/>
    </source>
</evidence>
<sequence>MTEKSQDESAETLTAAETAGAESANSPASSKDSSAEDTSTGPQGSPQTQDPATTIPGTTTPGTMTPGSTDSPESGATDSAADAETEHAPSGDSPSHDSAATPDGSPADAAATSADARAASAAEPTPDSEPDSEPGSAAHSGDKDAADPQDEEPSTDPAAAESAVRWSQPTPKLQTAKDTGSADSDISSFFDDLDEKFMAGARRLGSYFRRTAPDATSDRSDAGSWDQPSTAPSHAPPAPPAGGRDSSSHPEPARSNGVGYSDSELDETSSTSEAAPLNLPRPRRALDEQRQRDVILRKAAAIEAATDWNHRPAGREVFESADDEEDLFTYIPPYNLPSRDPDPAPSRTDLYRQIFVTAGALASLASLLWMFGIFTDAPAILGGNGLDELADGWYSGGQALLSPDANFYWFWPIIVLGLLAHAVHQWTTTQISTPRQRRSGWQVGSASLLMLIWTAAVHHDLLTLAALAALATALALIDAIRQFTFRTARTSSERRFTDTPTGLFTGWAMVAAMSSLSVWLTAMGWRVPGIPAVLWALLGLGVCIWAAAYYAMTERGRIVLAVGMGWGMFWLIFPRLLSDVTSVWVAISAAMGAFVVILATESRRHKINHAERRAAMGRPLEDII</sequence>
<evidence type="ECO:0000256" key="2">
    <source>
        <dbReference type="SAM" id="Phobius"/>
    </source>
</evidence>
<feature type="transmembrane region" description="Helical" evidence="2">
    <location>
        <begin position="558"/>
        <end position="577"/>
    </location>
</feature>
<feature type="transmembrane region" description="Helical" evidence="2">
    <location>
        <begin position="583"/>
        <end position="600"/>
    </location>
</feature>
<name>A0A839FW22_9MICC</name>
<feature type="compositionally biased region" description="Low complexity" evidence="1">
    <location>
        <begin position="97"/>
        <end position="125"/>
    </location>
</feature>
<proteinExistence type="predicted"/>
<feature type="transmembrane region" description="Helical" evidence="2">
    <location>
        <begin position="462"/>
        <end position="480"/>
    </location>
</feature>
<organism evidence="3 4">
    <name type="scientific">Nesterenkonia jeotgali</name>
    <dbReference type="NCBI Taxonomy" id="317018"/>
    <lineage>
        <taxon>Bacteria</taxon>
        <taxon>Bacillati</taxon>
        <taxon>Actinomycetota</taxon>
        <taxon>Actinomycetes</taxon>
        <taxon>Micrococcales</taxon>
        <taxon>Micrococcaceae</taxon>
        <taxon>Nesterenkonia</taxon>
    </lineage>
</organism>
<feature type="transmembrane region" description="Helical" evidence="2">
    <location>
        <begin position="501"/>
        <end position="520"/>
    </location>
</feature>
<evidence type="ECO:0000256" key="1">
    <source>
        <dbReference type="SAM" id="MobiDB-lite"/>
    </source>
</evidence>
<dbReference type="Proteomes" id="UP000546252">
    <property type="component" value="Unassembled WGS sequence"/>
</dbReference>
<feature type="transmembrane region" description="Helical" evidence="2">
    <location>
        <begin position="354"/>
        <end position="374"/>
    </location>
</feature>
<feature type="transmembrane region" description="Helical" evidence="2">
    <location>
        <begin position="532"/>
        <end position="551"/>
    </location>
</feature>
<feature type="region of interest" description="Disordered" evidence="1">
    <location>
        <begin position="203"/>
        <end position="286"/>
    </location>
</feature>
<keyword evidence="2" id="KW-0812">Transmembrane</keyword>
<dbReference type="RefSeq" id="WP_182496007.1">
    <property type="nucleotide sequence ID" value="NZ_BAAAKT010000001.1"/>
</dbReference>
<reference evidence="3 4" key="1">
    <citation type="submission" date="2020-08" db="EMBL/GenBank/DDBJ databases">
        <title>Sequencing the genomes of 1000 actinobacteria strains.</title>
        <authorList>
            <person name="Klenk H.-P."/>
        </authorList>
    </citation>
    <scope>NUCLEOTIDE SEQUENCE [LARGE SCALE GENOMIC DNA]</scope>
    <source>
        <strain evidence="3 4">DSM 19081</strain>
    </source>
</reference>
<feature type="region of interest" description="Disordered" evidence="1">
    <location>
        <begin position="1"/>
        <end position="187"/>
    </location>
</feature>
<protein>
    <submittedName>
        <fullName evidence="3">Uncharacterized protein</fullName>
    </submittedName>
</protein>
<feature type="compositionally biased region" description="Low complexity" evidence="1">
    <location>
        <begin position="48"/>
        <end position="69"/>
    </location>
</feature>
<feature type="compositionally biased region" description="Polar residues" evidence="1">
    <location>
        <begin position="165"/>
        <end position="178"/>
    </location>
</feature>
<keyword evidence="2" id="KW-0472">Membrane</keyword>
<comment type="caution">
    <text evidence="3">The sequence shown here is derived from an EMBL/GenBank/DDBJ whole genome shotgun (WGS) entry which is preliminary data.</text>
</comment>
<gene>
    <name evidence="3" type="ORF">HNR24_002674</name>
</gene>